<proteinExistence type="predicted"/>
<dbReference type="PANTHER" id="PTHR42749">
    <property type="entry name" value="CELL SHAPE-DETERMINING PROTEIN MREB"/>
    <property type="match status" value="1"/>
</dbReference>
<dbReference type="Gene3D" id="3.90.640.10">
    <property type="entry name" value="Actin, Chain A, domain 4"/>
    <property type="match status" value="1"/>
</dbReference>
<dbReference type="GO" id="GO:0005524">
    <property type="term" value="F:ATP binding"/>
    <property type="evidence" value="ECO:0007669"/>
    <property type="project" value="UniProtKB-KW"/>
</dbReference>
<accession>A0A6B8VEA4</accession>
<dbReference type="AlphaFoldDB" id="A0A6B8VEA4"/>
<evidence type="ECO:0000256" key="4">
    <source>
        <dbReference type="SAM" id="MobiDB-lite"/>
    </source>
</evidence>
<keyword evidence="6" id="KW-1185">Reference proteome</keyword>
<dbReference type="SUPFAM" id="SSF53067">
    <property type="entry name" value="Actin-like ATPase domain"/>
    <property type="match status" value="2"/>
</dbReference>
<dbReference type="GO" id="GO:0140662">
    <property type="term" value="F:ATP-dependent protein folding chaperone"/>
    <property type="evidence" value="ECO:0007669"/>
    <property type="project" value="InterPro"/>
</dbReference>
<dbReference type="KEGG" id="ckw:CKALI_02550"/>
<feature type="compositionally biased region" description="Polar residues" evidence="4">
    <location>
        <begin position="375"/>
        <end position="386"/>
    </location>
</feature>
<name>A0A6B8VEA4_9CORY</name>
<gene>
    <name evidence="5" type="primary">hscA2</name>
    <name evidence="5" type="ORF">CKALI_02550</name>
</gene>
<keyword evidence="2" id="KW-0067">ATP-binding</keyword>
<feature type="region of interest" description="Disordered" evidence="4">
    <location>
        <begin position="356"/>
        <end position="415"/>
    </location>
</feature>
<dbReference type="PANTHER" id="PTHR42749:SF1">
    <property type="entry name" value="CELL SHAPE-DETERMINING PROTEIN MREB"/>
    <property type="match status" value="1"/>
</dbReference>
<keyword evidence="3" id="KW-0143">Chaperone</keyword>
<evidence type="ECO:0000256" key="1">
    <source>
        <dbReference type="ARBA" id="ARBA00022741"/>
    </source>
</evidence>
<dbReference type="InterPro" id="IPR043129">
    <property type="entry name" value="ATPase_NBD"/>
</dbReference>
<dbReference type="EMBL" id="CP046452">
    <property type="protein sequence ID" value="QGU01399.1"/>
    <property type="molecule type" value="Genomic_DNA"/>
</dbReference>
<evidence type="ECO:0000256" key="3">
    <source>
        <dbReference type="ARBA" id="ARBA00023186"/>
    </source>
</evidence>
<dbReference type="Gene3D" id="3.30.420.40">
    <property type="match status" value="2"/>
</dbReference>
<organism evidence="5 6">
    <name type="scientific">Corynebacterium kalinowskii</name>
    <dbReference type="NCBI Taxonomy" id="2675216"/>
    <lineage>
        <taxon>Bacteria</taxon>
        <taxon>Bacillati</taxon>
        <taxon>Actinomycetota</taxon>
        <taxon>Actinomycetes</taxon>
        <taxon>Mycobacteriales</taxon>
        <taxon>Corynebacteriaceae</taxon>
        <taxon>Corynebacterium</taxon>
    </lineage>
</organism>
<evidence type="ECO:0000313" key="6">
    <source>
        <dbReference type="Proteomes" id="UP000427071"/>
    </source>
</evidence>
<evidence type="ECO:0000313" key="5">
    <source>
        <dbReference type="EMBL" id="QGU01399.1"/>
    </source>
</evidence>
<sequence>MTDAWHLAIDFGTSNTSAAHTSPLSGAIETLALTHRSNLLPSAVYWAGDGIASGENALMQGRKDPANLMLSPKRYIDHDVVQLGGREVQELDLVAAVLRNAIEQAKAQHSGVAPATVTLTHPEAWSAHSLGQLLAAGRRAGLVDAQIRTISEPRAAAMHYAAQQEIPSGKHVAVFDFGGGTLDIAVLQAQQDGNFRVVAAKGDNSLGGRTVDNLMYRWVIAQLEFDDPDFADYVKTAPVSVMHALESSVREAKEVLSDASSATITVSTPQGERDILLTRDEFNNIIEESVTRGVELTRAALEQAGVNGSDTPLYLTGGSSRIPHVQNRLAEVGMVERLDDPKTVVSRGALRATMHGFSAGSDGSTTAAQPAVNPAATTTEQFSKPQSDPYANPYANPPREATASPTSGQPSAKKASMVNFNSATPKSGSGFKKWLYAGIAAVVVLGAGAMIVPNMLGGQETFQVSPQMDEKHLARVDSKTAEIMPAAFLEKIDYCNNPSKSYSSLDWAKDKESRSCRFVKDLPAAPANTGYYTNNFDVFQGATAKDVYEAMKNSDSTKREFQKAKGNRPEVVAVEQNKYTAIAVWYEKDEYLVFFDEYAQPTDNEVAQWGQYFGFLKK</sequence>
<evidence type="ECO:0000256" key="2">
    <source>
        <dbReference type="ARBA" id="ARBA00022840"/>
    </source>
</evidence>
<dbReference type="RefSeq" id="WP_156191803.1">
    <property type="nucleotide sequence ID" value="NZ_CP046452.1"/>
</dbReference>
<dbReference type="InterPro" id="IPR013126">
    <property type="entry name" value="Hsp_70_fam"/>
</dbReference>
<keyword evidence="1" id="KW-0547">Nucleotide-binding</keyword>
<dbReference type="Proteomes" id="UP000427071">
    <property type="component" value="Chromosome"/>
</dbReference>
<protein>
    <submittedName>
        <fullName evidence="5">Chaperone protein HscA</fullName>
    </submittedName>
</protein>
<dbReference type="Pfam" id="PF00012">
    <property type="entry name" value="HSP70"/>
    <property type="match status" value="1"/>
</dbReference>
<reference evidence="6" key="1">
    <citation type="submission" date="2019-11" db="EMBL/GenBank/DDBJ databases">
        <title>Complete genome sequence of Corynebacterium kalinowskii 1959, a novel Corynebacterium species isolated from soil of a small paddock in Vilsendorf, Germany.</title>
        <authorList>
            <person name="Schaffert L."/>
            <person name="Ruwe M."/>
            <person name="Milse J."/>
            <person name="Hanuschka K."/>
            <person name="Ortseifen V."/>
            <person name="Droste J."/>
            <person name="Brandt D."/>
            <person name="Schlueter L."/>
            <person name="Kutter Y."/>
            <person name="Vinke S."/>
            <person name="Viehoefer P."/>
            <person name="Jacob L."/>
            <person name="Luebke N.-C."/>
            <person name="Schulte-Berndt E."/>
            <person name="Hain C."/>
            <person name="Linder M."/>
            <person name="Schmidt P."/>
            <person name="Wollenschlaeger L."/>
            <person name="Luttermann T."/>
            <person name="Thieme E."/>
            <person name="Hassa J."/>
            <person name="Haak M."/>
            <person name="Wittchen M."/>
            <person name="Mentz A."/>
            <person name="Persicke M."/>
            <person name="Busche T."/>
            <person name="Ruckert C."/>
        </authorList>
    </citation>
    <scope>NUCLEOTIDE SEQUENCE [LARGE SCALE GENOMIC DNA]</scope>
    <source>
        <strain evidence="6">1959</strain>
    </source>
</reference>